<evidence type="ECO:0000256" key="3">
    <source>
        <dbReference type="ARBA" id="ARBA00012535"/>
    </source>
</evidence>
<comment type="caution">
    <text evidence="8">The sequence shown here is derived from an EMBL/GenBank/DDBJ whole genome shotgun (WGS) entry which is preliminary data.</text>
</comment>
<dbReference type="InterPro" id="IPR050281">
    <property type="entry name" value="Flavin_monoamine_oxidase"/>
</dbReference>
<sequence length="431" mass="45641">MGTAAITKPPALPSDVDLAIVGAGVAGLAAAKTARARGLSVALLEAQSRIGGRAFTDTLDPGNGRAPLPWDRGCHWLHQARENPFTEIADALGFGYRTESRASHIWLGDRWADDADLADRRAAGERAEAAVAAAAEAGRDVAMADVIPDLGRWSGVHRQFLRAVTGEDPAANSTLDDQRYTETGDNWPVEAGFGALVAAWAADVEAITETPVQRIDRRGRDLRLETPRGTLRARAAVLTPSTDVLLSGGLRLDPPMPTELADALAGVPLGAANKVAFAFDRDVFGLEHAMAVHQPDAPRGCNFQIRPFRRDMAIAHSGGPLARQLEQAGPAEMIAFARAQLSEMFGADVHRYLRASATTAWGRDPWIGGGYSVCRPGRAGDRARLLRPVEARIWLAGEACSLTAFGTVGGAHDSGVAAARHAAARLTAARD</sequence>
<dbReference type="EC" id="1.13.12.3" evidence="3"/>
<keyword evidence="9" id="KW-1185">Reference proteome</keyword>
<evidence type="ECO:0000256" key="1">
    <source>
        <dbReference type="ARBA" id="ARBA00004814"/>
    </source>
</evidence>
<proteinExistence type="inferred from homology"/>
<evidence type="ECO:0000256" key="5">
    <source>
        <dbReference type="ARBA" id="ARBA00023070"/>
    </source>
</evidence>
<evidence type="ECO:0000313" key="9">
    <source>
        <dbReference type="Proteomes" id="UP001296873"/>
    </source>
</evidence>
<dbReference type="Gene3D" id="3.50.50.60">
    <property type="entry name" value="FAD/NAD(P)-binding domain"/>
    <property type="match status" value="1"/>
</dbReference>
<feature type="domain" description="Amine oxidase" evidence="7">
    <location>
        <begin position="25"/>
        <end position="421"/>
    </location>
</feature>
<dbReference type="Pfam" id="PF01593">
    <property type="entry name" value="Amino_oxidase"/>
    <property type="match status" value="1"/>
</dbReference>
<dbReference type="PANTHER" id="PTHR10742:SF410">
    <property type="entry name" value="LYSINE-SPECIFIC HISTONE DEMETHYLASE 2"/>
    <property type="match status" value="1"/>
</dbReference>
<dbReference type="InterPro" id="IPR002937">
    <property type="entry name" value="Amino_oxidase"/>
</dbReference>
<dbReference type="InterPro" id="IPR036188">
    <property type="entry name" value="FAD/NAD-bd_sf"/>
</dbReference>
<evidence type="ECO:0000259" key="7">
    <source>
        <dbReference type="Pfam" id="PF01593"/>
    </source>
</evidence>
<name>A0ABS1DGD6_9PROT</name>
<dbReference type="EMBL" id="NRRL01000045">
    <property type="protein sequence ID" value="MBK1669328.1"/>
    <property type="molecule type" value="Genomic_DNA"/>
</dbReference>
<keyword evidence="5" id="KW-0073">Auxin biosynthesis</keyword>
<organism evidence="8 9">
    <name type="scientific">Rhodovibrio sodomensis</name>
    <dbReference type="NCBI Taxonomy" id="1088"/>
    <lineage>
        <taxon>Bacteria</taxon>
        <taxon>Pseudomonadati</taxon>
        <taxon>Pseudomonadota</taxon>
        <taxon>Alphaproteobacteria</taxon>
        <taxon>Rhodospirillales</taxon>
        <taxon>Rhodovibrionaceae</taxon>
        <taxon>Rhodovibrio</taxon>
    </lineage>
</organism>
<dbReference type="PANTHER" id="PTHR10742">
    <property type="entry name" value="FLAVIN MONOAMINE OXIDASE"/>
    <property type="match status" value="1"/>
</dbReference>
<dbReference type="SUPFAM" id="SSF51905">
    <property type="entry name" value="FAD/NAD(P)-binding domain"/>
    <property type="match status" value="1"/>
</dbReference>
<accession>A0ABS1DGD6</accession>
<comment type="pathway">
    <text evidence="1">Plant hormone metabolism; auxin biosynthesis.</text>
</comment>
<dbReference type="RefSeq" id="WP_200341660.1">
    <property type="nucleotide sequence ID" value="NZ_NRRL01000045.1"/>
</dbReference>
<evidence type="ECO:0000256" key="2">
    <source>
        <dbReference type="ARBA" id="ARBA00005833"/>
    </source>
</evidence>
<evidence type="ECO:0000256" key="4">
    <source>
        <dbReference type="ARBA" id="ARBA00017871"/>
    </source>
</evidence>
<comment type="similarity">
    <text evidence="2">Belongs to the tryptophan 2-monooxygenase family.</text>
</comment>
<dbReference type="SUPFAM" id="SSF54373">
    <property type="entry name" value="FAD-linked reductases, C-terminal domain"/>
    <property type="match status" value="1"/>
</dbReference>
<comment type="catalytic activity">
    <reaction evidence="6">
        <text>L-tryptophan + O2 = indole-3-acetamide + CO2 + H2O</text>
        <dbReference type="Rhea" id="RHEA:16165"/>
        <dbReference type="ChEBI" id="CHEBI:15377"/>
        <dbReference type="ChEBI" id="CHEBI:15379"/>
        <dbReference type="ChEBI" id="CHEBI:16031"/>
        <dbReference type="ChEBI" id="CHEBI:16526"/>
        <dbReference type="ChEBI" id="CHEBI:57912"/>
        <dbReference type="EC" id="1.13.12.3"/>
    </reaction>
</comment>
<evidence type="ECO:0000256" key="6">
    <source>
        <dbReference type="ARBA" id="ARBA00047321"/>
    </source>
</evidence>
<evidence type="ECO:0000313" key="8">
    <source>
        <dbReference type="EMBL" id="MBK1669328.1"/>
    </source>
</evidence>
<gene>
    <name evidence="8" type="ORF">CKO28_14920</name>
</gene>
<reference evidence="8 9" key="1">
    <citation type="journal article" date="2020" name="Microorganisms">
        <title>Osmotic Adaptation and Compatible Solute Biosynthesis of Phototrophic Bacteria as Revealed from Genome Analyses.</title>
        <authorList>
            <person name="Imhoff J.F."/>
            <person name="Rahn T."/>
            <person name="Kunzel S."/>
            <person name="Keller A."/>
            <person name="Neulinger S.C."/>
        </authorList>
    </citation>
    <scope>NUCLEOTIDE SEQUENCE [LARGE SCALE GENOMIC DNA]</scope>
    <source>
        <strain evidence="8 9">DSM 9895</strain>
    </source>
</reference>
<dbReference type="Proteomes" id="UP001296873">
    <property type="component" value="Unassembled WGS sequence"/>
</dbReference>
<protein>
    <recommendedName>
        <fullName evidence="4">Tryptophan 2-monooxygenase</fullName>
        <ecNumber evidence="3">1.13.12.3</ecNumber>
    </recommendedName>
</protein>